<dbReference type="OrthoDB" id="9808939at2"/>
<dbReference type="GO" id="GO:0006203">
    <property type="term" value="P:dGTP catabolic process"/>
    <property type="evidence" value="ECO:0007669"/>
    <property type="project" value="TreeGrafter"/>
</dbReference>
<dbReference type="CDD" id="cd11528">
    <property type="entry name" value="NTP-PPase_MazG_Nterm"/>
    <property type="match status" value="1"/>
</dbReference>
<sequence>MQSPPGDAKLQIVTVSDALTQGVQLSVPVLITQIDSAATLQTLKAALQARFPDEYPVTLMGDLGDTDVQSAQLTLEQLDDQMRVAYPINVYVPVQVSELAIALQQFTGIVAQLRDPEDGCPWDLAQTPQSLTPYILEEAYEAVDAINQGDRDAIAEELGDLLLQVVLQAQLASEEQDFTLKDVTQGIAEKMMRRHPHVFGDTKAASIEEVRSNWEDIKAAEKQQDSEEPEVFSQKLQQYTRSLPPLMAGAKLSEKAAAAGLEWQDIEGVWAKFYEELAEFQESLLSTDVEHQTSELGDLLFTLINIARWCQLDSVAALRSTNIKLVDRIKSIEANTSKPLIEHTLDELEALWQQAKHELAQPLEPAADSLSMPANSRSPESESL</sequence>
<reference evidence="3 4" key="1">
    <citation type="journal article" date="2018" name="Sci. Rep.">
        <title>A novel species of the marine cyanobacterium Acaryochloris with a unique pigment content and lifestyle.</title>
        <authorList>
            <person name="Partensky F."/>
            <person name="Six C."/>
            <person name="Ratin M."/>
            <person name="Garczarek L."/>
            <person name="Vaulot D."/>
            <person name="Probert I."/>
            <person name="Calteau A."/>
            <person name="Gourvil P."/>
            <person name="Marie D."/>
            <person name="Grebert T."/>
            <person name="Bouchier C."/>
            <person name="Le Panse S."/>
            <person name="Gachenot M."/>
            <person name="Rodriguez F."/>
            <person name="Garrido J.L."/>
        </authorList>
    </citation>
    <scope>NUCLEOTIDE SEQUENCE [LARGE SCALE GENOMIC DNA]</scope>
    <source>
        <strain evidence="3 4">RCC1774</strain>
    </source>
</reference>
<dbReference type="RefSeq" id="WP_110986235.1">
    <property type="nucleotide sequence ID" value="NZ_CAWNWM010000006.1"/>
</dbReference>
<dbReference type="GO" id="GO:0046052">
    <property type="term" value="P:UTP catabolic process"/>
    <property type="evidence" value="ECO:0007669"/>
    <property type="project" value="TreeGrafter"/>
</dbReference>
<evidence type="ECO:0000313" key="3">
    <source>
        <dbReference type="EMBL" id="PZD73206.1"/>
    </source>
</evidence>
<proteinExistence type="predicted"/>
<gene>
    <name evidence="3" type="primary">mazG_1</name>
    <name evidence="3" type="ORF">C1752_02276</name>
</gene>
<dbReference type="InterPro" id="IPR011551">
    <property type="entry name" value="NTP_PyrPHydrolase_MazG"/>
</dbReference>
<feature type="domain" description="NTP pyrophosphohydrolase MazG-like" evidence="2">
    <location>
        <begin position="126"/>
        <end position="199"/>
    </location>
</feature>
<dbReference type="SUPFAM" id="SSF101386">
    <property type="entry name" value="all-alpha NTP pyrophosphatases"/>
    <property type="match status" value="2"/>
</dbReference>
<dbReference type="NCBIfam" id="TIGR00444">
    <property type="entry name" value="mazG"/>
    <property type="match status" value="1"/>
</dbReference>
<dbReference type="InterPro" id="IPR048015">
    <property type="entry name" value="NTP-PPase_MazG-like_N"/>
</dbReference>
<dbReference type="Pfam" id="PF03819">
    <property type="entry name" value="MazG"/>
    <property type="match status" value="1"/>
</dbReference>
<name>A0A2W1JIX9_9CYAN</name>
<protein>
    <submittedName>
        <fullName evidence="3">Nucleoside triphosphate pyrophosphohydrolase</fullName>
        <ecNumber evidence="3">3.6.1.8</ecNumber>
    </submittedName>
</protein>
<dbReference type="InterPro" id="IPR048011">
    <property type="entry name" value="NTP-PPase_MazG-like_C"/>
</dbReference>
<dbReference type="NCBIfam" id="NF007113">
    <property type="entry name" value="PRK09562.1"/>
    <property type="match status" value="1"/>
</dbReference>
<feature type="compositionally biased region" description="Polar residues" evidence="1">
    <location>
        <begin position="372"/>
        <end position="384"/>
    </location>
</feature>
<evidence type="ECO:0000259" key="2">
    <source>
        <dbReference type="Pfam" id="PF03819"/>
    </source>
</evidence>
<dbReference type="GO" id="GO:0006950">
    <property type="term" value="P:response to stress"/>
    <property type="evidence" value="ECO:0007669"/>
    <property type="project" value="UniProtKB-ARBA"/>
</dbReference>
<dbReference type="EC" id="3.6.1.8" evidence="3"/>
<accession>A0A2W1JIX9</accession>
<dbReference type="GO" id="GO:0046061">
    <property type="term" value="P:dATP catabolic process"/>
    <property type="evidence" value="ECO:0007669"/>
    <property type="project" value="TreeGrafter"/>
</dbReference>
<dbReference type="GO" id="GO:0047693">
    <property type="term" value="F:ATP diphosphatase activity"/>
    <property type="evidence" value="ECO:0007669"/>
    <property type="project" value="UniProtKB-EC"/>
</dbReference>
<keyword evidence="4" id="KW-1185">Reference proteome</keyword>
<comment type="caution">
    <text evidence="3">The sequence shown here is derived from an EMBL/GenBank/DDBJ whole genome shotgun (WGS) entry which is preliminary data.</text>
</comment>
<dbReference type="GO" id="GO:0046081">
    <property type="term" value="P:dUTP catabolic process"/>
    <property type="evidence" value="ECO:0007669"/>
    <property type="project" value="TreeGrafter"/>
</dbReference>
<dbReference type="AlphaFoldDB" id="A0A2W1JIX9"/>
<evidence type="ECO:0000313" key="4">
    <source>
        <dbReference type="Proteomes" id="UP000248857"/>
    </source>
</evidence>
<dbReference type="PANTHER" id="PTHR30522:SF0">
    <property type="entry name" value="NUCLEOSIDE TRIPHOSPHATE PYROPHOSPHOHYDROLASE"/>
    <property type="match status" value="1"/>
</dbReference>
<dbReference type="GO" id="GO:0046047">
    <property type="term" value="P:TTP catabolic process"/>
    <property type="evidence" value="ECO:0007669"/>
    <property type="project" value="TreeGrafter"/>
</dbReference>
<dbReference type="Proteomes" id="UP000248857">
    <property type="component" value="Unassembled WGS sequence"/>
</dbReference>
<dbReference type="FunFam" id="1.10.287.1080:FF:000001">
    <property type="entry name" value="Nucleoside triphosphate pyrophosphohydrolase"/>
    <property type="match status" value="1"/>
</dbReference>
<organism evidence="3 4">
    <name type="scientific">Acaryochloris thomasi RCC1774</name>
    <dbReference type="NCBI Taxonomy" id="1764569"/>
    <lineage>
        <taxon>Bacteria</taxon>
        <taxon>Bacillati</taxon>
        <taxon>Cyanobacteriota</taxon>
        <taxon>Cyanophyceae</taxon>
        <taxon>Acaryochloridales</taxon>
        <taxon>Acaryochloridaceae</taxon>
        <taxon>Acaryochloris</taxon>
        <taxon>Acaryochloris thomasi</taxon>
    </lineage>
</organism>
<dbReference type="PANTHER" id="PTHR30522">
    <property type="entry name" value="NUCLEOSIDE TRIPHOSPHATE PYROPHOSPHOHYDROLASE"/>
    <property type="match status" value="1"/>
</dbReference>
<dbReference type="InterPro" id="IPR004518">
    <property type="entry name" value="MazG-like_dom"/>
</dbReference>
<dbReference type="GO" id="GO:0046076">
    <property type="term" value="P:dTTP catabolic process"/>
    <property type="evidence" value="ECO:0007669"/>
    <property type="project" value="TreeGrafter"/>
</dbReference>
<dbReference type="EMBL" id="PQWO01000006">
    <property type="protein sequence ID" value="PZD73206.1"/>
    <property type="molecule type" value="Genomic_DNA"/>
</dbReference>
<dbReference type="Gene3D" id="1.10.287.1080">
    <property type="entry name" value="MazG-like"/>
    <property type="match status" value="2"/>
</dbReference>
<feature type="region of interest" description="Disordered" evidence="1">
    <location>
        <begin position="363"/>
        <end position="384"/>
    </location>
</feature>
<evidence type="ECO:0000256" key="1">
    <source>
        <dbReference type="SAM" id="MobiDB-lite"/>
    </source>
</evidence>
<keyword evidence="3" id="KW-0378">Hydrolase</keyword>
<dbReference type="CDD" id="cd11529">
    <property type="entry name" value="NTP-PPase_MazG_Cterm"/>
    <property type="match status" value="1"/>
</dbReference>